<organism evidence="2 3">
    <name type="scientific">Bartonella apihabitans</name>
    <dbReference type="NCBI Taxonomy" id="2750929"/>
    <lineage>
        <taxon>Bacteria</taxon>
        <taxon>Pseudomonadati</taxon>
        <taxon>Pseudomonadota</taxon>
        <taxon>Alphaproteobacteria</taxon>
        <taxon>Hyphomicrobiales</taxon>
        <taxon>Bartonellaceae</taxon>
        <taxon>Bartonella</taxon>
    </lineage>
</organism>
<evidence type="ECO:0000313" key="3">
    <source>
        <dbReference type="Proteomes" id="UP000189660"/>
    </source>
</evidence>
<dbReference type="GO" id="GO:0051536">
    <property type="term" value="F:iron-sulfur cluster binding"/>
    <property type="evidence" value="ECO:0007669"/>
    <property type="project" value="InterPro"/>
</dbReference>
<evidence type="ECO:0000259" key="1">
    <source>
        <dbReference type="Pfam" id="PF01592"/>
    </source>
</evidence>
<reference evidence="2 3" key="1">
    <citation type="submission" date="2016-11" db="EMBL/GenBank/DDBJ databases">
        <title>Comparative genomics of Bartonella apis.</title>
        <authorList>
            <person name="Engel P."/>
        </authorList>
    </citation>
    <scope>NUCLEOTIDE SEQUENCE [LARGE SCALE GENOMIC DNA]</scope>
    <source>
        <strain evidence="2 3">BBC0178</strain>
    </source>
</reference>
<protein>
    <submittedName>
        <fullName evidence="2">NifU-like protein involved in Fe-S cluster formation</fullName>
    </submittedName>
</protein>
<dbReference type="AlphaFoldDB" id="A0A1U9MB20"/>
<dbReference type="InterPro" id="IPR002871">
    <property type="entry name" value="NIF_FeS_clus_asmbl_NifU_N"/>
</dbReference>
<dbReference type="RefSeq" id="WP_078039556.1">
    <property type="nucleotide sequence ID" value="NZ_CP015820.1"/>
</dbReference>
<dbReference type="OrthoDB" id="7857113at2"/>
<sequence length="154" mass="16883">MIDEIYNDKILGYAAHIDKIGRLPQPDATAQKHSRICGSTVTVDLNMENGVVTGFAHIVRACALGQASSSLMASHIIGLKADELRSLRETVWQMLTKNGPVPTGKFADFACLEPIKNYKARQPSTMLTFDAVVDCIDQIESRQKDGHNDNVSKP</sequence>
<dbReference type="CDD" id="cd06664">
    <property type="entry name" value="IscU_like"/>
    <property type="match status" value="1"/>
</dbReference>
<dbReference type="Gene3D" id="3.90.1010.10">
    <property type="match status" value="1"/>
</dbReference>
<proteinExistence type="predicted"/>
<keyword evidence="3" id="KW-1185">Reference proteome</keyword>
<gene>
    <name evidence="2" type="ORF">BBC0178_012290</name>
</gene>
<evidence type="ECO:0000313" key="2">
    <source>
        <dbReference type="EMBL" id="AQT42702.1"/>
    </source>
</evidence>
<dbReference type="EMBL" id="CP015820">
    <property type="protein sequence ID" value="AQT42702.1"/>
    <property type="molecule type" value="Genomic_DNA"/>
</dbReference>
<feature type="domain" description="NIF system FeS cluster assembly NifU N-terminal" evidence="1">
    <location>
        <begin position="6"/>
        <end position="122"/>
    </location>
</feature>
<dbReference type="KEGG" id="bapa:BBC0178_012290"/>
<dbReference type="Proteomes" id="UP000189660">
    <property type="component" value="Chromosome"/>
</dbReference>
<dbReference type="GO" id="GO:0005506">
    <property type="term" value="F:iron ion binding"/>
    <property type="evidence" value="ECO:0007669"/>
    <property type="project" value="InterPro"/>
</dbReference>
<dbReference type="SUPFAM" id="SSF82649">
    <property type="entry name" value="SufE/NifU"/>
    <property type="match status" value="1"/>
</dbReference>
<name>A0A1U9MB20_9HYPH</name>
<accession>A0A1U9MB20</accession>
<dbReference type="Pfam" id="PF01592">
    <property type="entry name" value="NifU_N"/>
    <property type="match status" value="1"/>
</dbReference>
<dbReference type="GO" id="GO:0016226">
    <property type="term" value="P:iron-sulfur cluster assembly"/>
    <property type="evidence" value="ECO:0007669"/>
    <property type="project" value="InterPro"/>
</dbReference>